<dbReference type="AlphaFoldDB" id="A0AA40M4G3"/>
<dbReference type="EMBL" id="JENW01000156">
    <property type="protein sequence ID" value="KEI11819.1"/>
    <property type="molecule type" value="Genomic_DNA"/>
</dbReference>
<protein>
    <submittedName>
        <fullName evidence="1">Uncharacterized protein</fullName>
    </submittedName>
</protein>
<name>A0AA40M4G3_CLONO</name>
<evidence type="ECO:0000313" key="2">
    <source>
        <dbReference type="Proteomes" id="UP000027770"/>
    </source>
</evidence>
<comment type="caution">
    <text evidence="1">The sequence shown here is derived from an EMBL/GenBank/DDBJ whole genome shotgun (WGS) entry which is preliminary data.</text>
</comment>
<organism evidence="1 2">
    <name type="scientific">Clostridium novyi B str. ATCC 27606</name>
    <dbReference type="NCBI Taxonomy" id="1443123"/>
    <lineage>
        <taxon>Bacteria</taxon>
        <taxon>Bacillati</taxon>
        <taxon>Bacillota</taxon>
        <taxon>Clostridia</taxon>
        <taxon>Eubacteriales</taxon>
        <taxon>Clostridiaceae</taxon>
        <taxon>Clostridium</taxon>
    </lineage>
</organism>
<dbReference type="RefSeq" id="WP_039222379.1">
    <property type="nucleotide sequence ID" value="NZ_JENW01000156.1"/>
</dbReference>
<reference evidence="1 2" key="1">
    <citation type="submission" date="2014-02" db="EMBL/GenBank/DDBJ databases">
        <title>Plasmidome dynamics in the species complex Clostridium novyi sensu lato converts strains of independent lineages into distinctly different pathogens.</title>
        <authorList>
            <person name="Skarin H."/>
            <person name="Segerman B."/>
        </authorList>
    </citation>
    <scope>NUCLEOTIDE SEQUENCE [LARGE SCALE GENOMIC DNA]</scope>
    <source>
        <strain evidence="1 2">ATCC 27606</strain>
    </source>
</reference>
<proteinExistence type="predicted"/>
<accession>A0AA40M4G3</accession>
<keyword evidence="2" id="KW-1185">Reference proteome</keyword>
<gene>
    <name evidence="1" type="ORF">Z959_13205</name>
</gene>
<dbReference type="Proteomes" id="UP000027770">
    <property type="component" value="Unassembled WGS sequence"/>
</dbReference>
<evidence type="ECO:0000313" key="1">
    <source>
        <dbReference type="EMBL" id="KEI11819.1"/>
    </source>
</evidence>
<sequence length="138" mass="16222">MNKNKRFPDWEDADVIIRKLVNTSFKLSSTEADSKMFSAQTTFFITIDEFPGVFLLIPEKYLFEVIDYFGEISYQISKDVLEYKDFINEINMVYKKGIPYDFTEANKTYAKVLEKIKKDKGIDYKKMVLQEMGCNVDD</sequence>